<protein>
    <recommendedName>
        <fullName evidence="2 8">Site-specific DNA-methyltransferase (adenine-specific)</fullName>
        <ecNumber evidence="2 8">2.1.1.72</ecNumber>
    </recommendedName>
</protein>
<feature type="binding site" evidence="7">
    <location>
        <position position="15"/>
    </location>
    <ligand>
        <name>S-adenosyl-L-methionine</name>
        <dbReference type="ChEBI" id="CHEBI:59789"/>
    </ligand>
</feature>
<dbReference type="InterPro" id="IPR012263">
    <property type="entry name" value="M_m6A_EcoRV"/>
</dbReference>
<keyword evidence="3 8" id="KW-0489">Methyltransferase</keyword>
<dbReference type="GO" id="GO:0043565">
    <property type="term" value="F:sequence-specific DNA binding"/>
    <property type="evidence" value="ECO:0007669"/>
    <property type="project" value="TreeGrafter"/>
</dbReference>
<comment type="similarity">
    <text evidence="1 8">Belongs to the N(4)/N(6)-methyltransferase family.</text>
</comment>
<gene>
    <name evidence="9" type="ORF">AOG27_09600</name>
    <name evidence="10" type="ORF">PQI24_12540</name>
</gene>
<dbReference type="STRING" id="570156.AOG27_09600"/>
<dbReference type="InterPro" id="IPR023095">
    <property type="entry name" value="Ade_MeTrfase_dom_2"/>
</dbReference>
<keyword evidence="4 8" id="KW-0808">Transferase</keyword>
<comment type="caution">
    <text evidence="9">The sequence shown here is derived from an EMBL/GenBank/DDBJ whole genome shotgun (WGS) entry which is preliminary data.</text>
</comment>
<evidence type="ECO:0000313" key="10">
    <source>
        <dbReference type="EMBL" id="MEJ6496869.1"/>
    </source>
</evidence>
<evidence type="ECO:0000256" key="5">
    <source>
        <dbReference type="ARBA" id="ARBA00022691"/>
    </source>
</evidence>
<dbReference type="PANTHER" id="PTHR30481:SF3">
    <property type="entry name" value="DNA ADENINE METHYLASE"/>
    <property type="match status" value="1"/>
</dbReference>
<evidence type="ECO:0000313" key="12">
    <source>
        <dbReference type="Proteomes" id="UP001377972"/>
    </source>
</evidence>
<proteinExistence type="inferred from homology"/>
<dbReference type="PRINTS" id="PR00505">
    <property type="entry name" value="D12N6MTFRASE"/>
</dbReference>
<feature type="binding site" evidence="7">
    <location>
        <position position="186"/>
    </location>
    <ligand>
        <name>S-adenosyl-L-methionine</name>
        <dbReference type="ChEBI" id="CHEBI:59789"/>
    </ligand>
</feature>
<organism evidence="9 11">
    <name type="scientific">Pseudoalteromonas lipolytica</name>
    <dbReference type="NCBI Taxonomy" id="570156"/>
    <lineage>
        <taxon>Bacteria</taxon>
        <taxon>Pseudomonadati</taxon>
        <taxon>Pseudomonadota</taxon>
        <taxon>Gammaproteobacteria</taxon>
        <taxon>Alteromonadales</taxon>
        <taxon>Pseudoalteromonadaceae</taxon>
        <taxon>Pseudoalteromonas</taxon>
    </lineage>
</organism>
<evidence type="ECO:0000256" key="2">
    <source>
        <dbReference type="ARBA" id="ARBA00011900"/>
    </source>
</evidence>
<dbReference type="InterPro" id="IPR012327">
    <property type="entry name" value="MeTrfase_D12"/>
</dbReference>
<dbReference type="InterPro" id="IPR002052">
    <property type="entry name" value="DNA_methylase_N6_adenine_CS"/>
</dbReference>
<dbReference type="SUPFAM" id="SSF53335">
    <property type="entry name" value="S-adenosyl-L-methionine-dependent methyltransferases"/>
    <property type="match status" value="1"/>
</dbReference>
<dbReference type="EC" id="2.1.1.72" evidence="2 8"/>
<dbReference type="Proteomes" id="UP000050378">
    <property type="component" value="Unassembled WGS sequence"/>
</dbReference>
<dbReference type="EMBL" id="LJTC01000005">
    <property type="protein sequence ID" value="KPM83886.1"/>
    <property type="molecule type" value="Genomic_DNA"/>
</dbReference>
<comment type="catalytic activity">
    <reaction evidence="6 8">
        <text>a 2'-deoxyadenosine in DNA + S-adenosyl-L-methionine = an N(6)-methyl-2'-deoxyadenosine in DNA + S-adenosyl-L-homocysteine + H(+)</text>
        <dbReference type="Rhea" id="RHEA:15197"/>
        <dbReference type="Rhea" id="RHEA-COMP:12418"/>
        <dbReference type="Rhea" id="RHEA-COMP:12419"/>
        <dbReference type="ChEBI" id="CHEBI:15378"/>
        <dbReference type="ChEBI" id="CHEBI:57856"/>
        <dbReference type="ChEBI" id="CHEBI:59789"/>
        <dbReference type="ChEBI" id="CHEBI:90615"/>
        <dbReference type="ChEBI" id="CHEBI:90616"/>
        <dbReference type="EC" id="2.1.1.72"/>
    </reaction>
</comment>
<dbReference type="GO" id="GO:0032259">
    <property type="term" value="P:methylation"/>
    <property type="evidence" value="ECO:0007669"/>
    <property type="project" value="UniProtKB-KW"/>
</dbReference>
<dbReference type="GO" id="GO:1904047">
    <property type="term" value="F:S-adenosyl-L-methionine binding"/>
    <property type="evidence" value="ECO:0007669"/>
    <property type="project" value="TreeGrafter"/>
</dbReference>
<dbReference type="Gene3D" id="3.40.50.150">
    <property type="entry name" value="Vaccinia Virus protein VP39"/>
    <property type="match status" value="1"/>
</dbReference>
<evidence type="ECO:0000256" key="1">
    <source>
        <dbReference type="ARBA" id="ARBA00006594"/>
    </source>
</evidence>
<dbReference type="InterPro" id="IPR029063">
    <property type="entry name" value="SAM-dependent_MTases_sf"/>
</dbReference>
<dbReference type="PATRIC" id="fig|570156.3.peg.2990"/>
<dbReference type="RefSeq" id="WP_054552803.1">
    <property type="nucleotide sequence ID" value="NZ_JAQPZS010000011.1"/>
</dbReference>
<feature type="binding site" evidence="7">
    <location>
        <position position="59"/>
    </location>
    <ligand>
        <name>S-adenosyl-L-methionine</name>
        <dbReference type="ChEBI" id="CHEBI:59789"/>
    </ligand>
</feature>
<name>A0A0P7E856_9GAMM</name>
<dbReference type="PROSITE" id="PS00092">
    <property type="entry name" value="N6_MTASE"/>
    <property type="match status" value="1"/>
</dbReference>
<dbReference type="REBASE" id="141422">
    <property type="entry name" value="M.Pli48BDamP"/>
</dbReference>
<keyword evidence="12" id="KW-1185">Reference proteome</keyword>
<accession>A0A0P7E856</accession>
<reference evidence="9 11" key="1">
    <citation type="submission" date="2015-09" db="EMBL/GenBank/DDBJ databases">
        <title>Draft Genome Sequence of Pseudoalteromonas lipolytica UCD-48B.</title>
        <authorList>
            <person name="Krusor M."/>
            <person name="Coil D.A."/>
            <person name="Lang J.M."/>
            <person name="Eisen J.A."/>
            <person name="Alexiev A."/>
        </authorList>
    </citation>
    <scope>NUCLEOTIDE SEQUENCE [LARGE SCALE GENOMIC DNA]</scope>
    <source>
        <strain evidence="9 11">UCD-48B</strain>
    </source>
</reference>
<dbReference type="OrthoDB" id="9805629at2"/>
<dbReference type="Pfam" id="PF02086">
    <property type="entry name" value="MethyltransfD12"/>
    <property type="match status" value="1"/>
</dbReference>
<evidence type="ECO:0000256" key="3">
    <source>
        <dbReference type="ARBA" id="ARBA00022603"/>
    </source>
</evidence>
<dbReference type="Gene3D" id="1.10.1020.10">
    <property type="entry name" value="Adenine-specific Methyltransferase, Domain 2"/>
    <property type="match status" value="1"/>
</dbReference>
<dbReference type="GO" id="GO:0009307">
    <property type="term" value="P:DNA restriction-modification system"/>
    <property type="evidence" value="ECO:0007669"/>
    <property type="project" value="InterPro"/>
</dbReference>
<evidence type="ECO:0000256" key="7">
    <source>
        <dbReference type="PIRSR" id="PIRSR000398-1"/>
    </source>
</evidence>
<evidence type="ECO:0000313" key="9">
    <source>
        <dbReference type="EMBL" id="KPM83886.1"/>
    </source>
</evidence>
<dbReference type="EMBL" id="JAQPZS010000011">
    <property type="protein sequence ID" value="MEJ6496869.1"/>
    <property type="molecule type" value="Genomic_DNA"/>
</dbReference>
<evidence type="ECO:0000313" key="11">
    <source>
        <dbReference type="Proteomes" id="UP000050378"/>
    </source>
</evidence>
<dbReference type="GO" id="GO:0006298">
    <property type="term" value="P:mismatch repair"/>
    <property type="evidence" value="ECO:0007669"/>
    <property type="project" value="TreeGrafter"/>
</dbReference>
<dbReference type="PIRSF" id="PIRSF000398">
    <property type="entry name" value="M_m6A_EcoRV"/>
    <property type="match status" value="1"/>
</dbReference>
<feature type="binding site" evidence="7">
    <location>
        <position position="11"/>
    </location>
    <ligand>
        <name>S-adenosyl-L-methionine</name>
        <dbReference type="ChEBI" id="CHEBI:59789"/>
    </ligand>
</feature>
<evidence type="ECO:0000256" key="6">
    <source>
        <dbReference type="ARBA" id="ARBA00047942"/>
    </source>
</evidence>
<dbReference type="Proteomes" id="UP001377972">
    <property type="component" value="Unassembled WGS sequence"/>
</dbReference>
<sequence>MQQKTRAFLKWAGGKYSLVEDIRTRLKQASMDADTLVEPFVGAGSVFLNTDFKHYILNDINADLINLYTELKRTPDEFISDAKKLFVELNNHPEAYYEYRVQFNQSSDVYERAILFLYMNRHGYNGLCRYNLKGIFNVPFGKYKRPYFPEKEMHFFAEKAQQATFTCLGYDKVFKLIPNNAVVYCDPPYVPLSKTASFTSYAKGGFNLDDQANLANLAEQAAFENNTPVLISNHDTVWTRKIYSQASLDEIQVKRTISPKGGSRNKVNELMAMYLAPKKR</sequence>
<evidence type="ECO:0000256" key="8">
    <source>
        <dbReference type="RuleBase" id="RU361257"/>
    </source>
</evidence>
<dbReference type="NCBIfam" id="TIGR00571">
    <property type="entry name" value="dam"/>
    <property type="match status" value="1"/>
</dbReference>
<dbReference type="PANTHER" id="PTHR30481">
    <property type="entry name" value="DNA ADENINE METHYLASE"/>
    <property type="match status" value="1"/>
</dbReference>
<reference evidence="10 12" key="2">
    <citation type="submission" date="2023-01" db="EMBL/GenBank/DDBJ databases">
        <title>Trichodesmium-associated heterotrophic epibiont bacteria.</title>
        <authorList>
            <person name="Cleveland C.S."/>
            <person name="Webb E.A."/>
        </authorList>
    </citation>
    <scope>NUCLEOTIDE SEQUENCE [LARGE SCALE GENOMIC DNA]</scope>
    <source>
        <strain evidence="10 12">USCH2</strain>
    </source>
</reference>
<dbReference type="GO" id="GO:0009007">
    <property type="term" value="F:site-specific DNA-methyltransferase (adenine-specific) activity"/>
    <property type="evidence" value="ECO:0007669"/>
    <property type="project" value="UniProtKB-UniRule"/>
</dbReference>
<dbReference type="AlphaFoldDB" id="A0A0P7E856"/>
<keyword evidence="5 8" id="KW-0949">S-adenosyl-L-methionine</keyword>
<evidence type="ECO:0000256" key="4">
    <source>
        <dbReference type="ARBA" id="ARBA00022679"/>
    </source>
</evidence>